<dbReference type="EMBL" id="JABTCG010000007">
    <property type="protein sequence ID" value="MBD0852385.1"/>
    <property type="molecule type" value="Genomic_DNA"/>
</dbReference>
<keyword evidence="4 9" id="KW-0378">Hydrolase</keyword>
<dbReference type="InterPro" id="IPR015237">
    <property type="entry name" value="Alpha-amylase_C_pro"/>
</dbReference>
<comment type="caution">
    <text evidence="9">The sequence shown here is derived from an EMBL/GenBank/DDBJ whole genome shotgun (WGS) entry which is preliminary data.</text>
</comment>
<dbReference type="PIRSF" id="PIRSF001021">
    <property type="entry name" value="Alph-amls_thrmst"/>
    <property type="match status" value="1"/>
</dbReference>
<evidence type="ECO:0000256" key="6">
    <source>
        <dbReference type="ARBA" id="ARBA00023295"/>
    </source>
</evidence>
<dbReference type="RefSeq" id="WP_188315510.1">
    <property type="nucleotide sequence ID" value="NZ_JABTCG010000007.1"/>
</dbReference>
<evidence type="ECO:0000256" key="3">
    <source>
        <dbReference type="ARBA" id="ARBA00022723"/>
    </source>
</evidence>
<comment type="cofactor">
    <cofactor evidence="1">
        <name>Ca(2+)</name>
        <dbReference type="ChEBI" id="CHEBI:29108"/>
    </cofactor>
</comment>
<dbReference type="Proteomes" id="UP000598350">
    <property type="component" value="Unassembled WGS sequence"/>
</dbReference>
<dbReference type="Pfam" id="PF09154">
    <property type="entry name" value="Alpha-amy_C_pro"/>
    <property type="match status" value="1"/>
</dbReference>
<evidence type="ECO:0000313" key="10">
    <source>
        <dbReference type="Proteomes" id="UP000598350"/>
    </source>
</evidence>
<dbReference type="GO" id="GO:0004556">
    <property type="term" value="F:alpha-amylase activity"/>
    <property type="evidence" value="ECO:0007669"/>
    <property type="project" value="UniProtKB-EC"/>
</dbReference>
<dbReference type="CDD" id="cd11314">
    <property type="entry name" value="AmyAc_arch_bac_plant_AmyA"/>
    <property type="match status" value="1"/>
</dbReference>
<evidence type="ECO:0000256" key="2">
    <source>
        <dbReference type="ARBA" id="ARBA00008061"/>
    </source>
</evidence>
<organism evidence="9 10">
    <name type="scientific">Maribacter arenosus</name>
    <dbReference type="NCBI Taxonomy" id="1854708"/>
    <lineage>
        <taxon>Bacteria</taxon>
        <taxon>Pseudomonadati</taxon>
        <taxon>Bacteroidota</taxon>
        <taxon>Flavobacteriia</taxon>
        <taxon>Flavobacteriales</taxon>
        <taxon>Flavobacteriaceae</taxon>
        <taxon>Maribacter</taxon>
    </lineage>
</organism>
<evidence type="ECO:0000256" key="4">
    <source>
        <dbReference type="ARBA" id="ARBA00022801"/>
    </source>
</evidence>
<dbReference type="InterPro" id="IPR013780">
    <property type="entry name" value="Glyco_hydro_b"/>
</dbReference>
<dbReference type="InterPro" id="IPR017853">
    <property type="entry name" value="GH"/>
</dbReference>
<sequence length="471" mass="53432">MTFSNWYSKIPLLILILANTLFYSCSENGDAEDMDYGPISVGKDLSIYLNGRGVMMQAFYWDVEPRFEWWNTIANKTDEWAVAGIDRIWLPPASKGQSGGYSMGYDPSDYYDLGEYFQHGTTETRFGSRTELDNLIAKAHGNGIEVIADIVMGHNSGGGLQYNPYRDKDTYTLFNQSHGNASGIFNRNYEDYHPNSIHAMDEQALFFEEQDLCHLQPNVQNGFWKNENSVAKYYKNTVGFDGWRFDYVKSFNAQFVKAWTDEVGGWSVGEFYDGNANLVRQWMTGSGINAFDFPCLFQMKDAFLQNDLSTLETGDMLWKTDPDKAVTFVANHDTDREPVIKESDKLYAYAYILTHPGYPTIFYSDYENIEFKEKLNTLIYINRTLAVGGLTVLFSSNEEYIAMREGEGANPGLIIYINRKASKDTRTVITPWINKKLHDYSGSITTGLSTDNAGSVSLKAPARGYAIWSLN</sequence>
<comment type="similarity">
    <text evidence="2">Belongs to the glycosyl hydrolase 13 family.</text>
</comment>
<dbReference type="SMART" id="SM00642">
    <property type="entry name" value="Aamy"/>
    <property type="match status" value="1"/>
</dbReference>
<evidence type="ECO:0000256" key="5">
    <source>
        <dbReference type="ARBA" id="ARBA00023277"/>
    </source>
</evidence>
<feature type="signal peptide" evidence="7">
    <location>
        <begin position="1"/>
        <end position="23"/>
    </location>
</feature>
<dbReference type="SUPFAM" id="SSF51445">
    <property type="entry name" value="(Trans)glycosidases"/>
    <property type="match status" value="1"/>
</dbReference>
<evidence type="ECO:0000256" key="7">
    <source>
        <dbReference type="SAM" id="SignalP"/>
    </source>
</evidence>
<dbReference type="EC" id="3.2.1.1" evidence="9"/>
<dbReference type="Gene3D" id="2.60.40.1180">
    <property type="entry name" value="Golgi alpha-mannosidase II"/>
    <property type="match status" value="1"/>
</dbReference>
<dbReference type="InterPro" id="IPR013776">
    <property type="entry name" value="A-amylase_thermo"/>
</dbReference>
<dbReference type="Pfam" id="PF00128">
    <property type="entry name" value="Alpha-amylase"/>
    <property type="match status" value="1"/>
</dbReference>
<dbReference type="InterPro" id="IPR006047">
    <property type="entry name" value="GH13_cat_dom"/>
</dbReference>
<accession>A0ABR7VFF1</accession>
<dbReference type="Gene3D" id="3.20.20.80">
    <property type="entry name" value="Glycosidases"/>
    <property type="match status" value="1"/>
</dbReference>
<proteinExistence type="inferred from homology"/>
<keyword evidence="3" id="KW-0479">Metal-binding</keyword>
<evidence type="ECO:0000313" key="9">
    <source>
        <dbReference type="EMBL" id="MBD0852385.1"/>
    </source>
</evidence>
<keyword evidence="10" id="KW-1185">Reference proteome</keyword>
<reference evidence="9 10" key="1">
    <citation type="submission" date="2020-05" db="EMBL/GenBank/DDBJ databases">
        <title>The draft genome sequence of Maribacter arenosus CAU 1321.</title>
        <authorList>
            <person name="Mu L."/>
        </authorList>
    </citation>
    <scope>NUCLEOTIDE SEQUENCE [LARGE SCALE GENOMIC DNA]</scope>
    <source>
        <strain evidence="9 10">CAU 1321</strain>
    </source>
</reference>
<keyword evidence="7" id="KW-0732">Signal</keyword>
<feature type="domain" description="Glycosyl hydrolase family 13 catalytic" evidence="8">
    <location>
        <begin position="53"/>
        <end position="382"/>
    </location>
</feature>
<dbReference type="PANTHER" id="PTHR43447">
    <property type="entry name" value="ALPHA-AMYLASE"/>
    <property type="match status" value="1"/>
</dbReference>
<gene>
    <name evidence="9" type="ORF">HPE63_17010</name>
</gene>
<protein>
    <submittedName>
        <fullName evidence="9">Alpha-amylase</fullName>
        <ecNumber evidence="9">3.2.1.1</ecNumber>
    </submittedName>
</protein>
<name>A0ABR7VFF1_9FLAO</name>
<evidence type="ECO:0000256" key="1">
    <source>
        <dbReference type="ARBA" id="ARBA00001913"/>
    </source>
</evidence>
<feature type="chain" id="PRO_5045288235" evidence="7">
    <location>
        <begin position="24"/>
        <end position="471"/>
    </location>
</feature>
<evidence type="ECO:0000259" key="8">
    <source>
        <dbReference type="SMART" id="SM00642"/>
    </source>
</evidence>
<dbReference type="NCBIfam" id="NF006970">
    <property type="entry name" value="PRK09441.1-3"/>
    <property type="match status" value="1"/>
</dbReference>
<keyword evidence="6 9" id="KW-0326">Glycosidase</keyword>
<keyword evidence="5" id="KW-0119">Carbohydrate metabolism</keyword>